<dbReference type="Proteomes" id="UP000525987">
    <property type="component" value="Unassembled WGS sequence"/>
</dbReference>
<keyword evidence="3" id="KW-1185">Reference proteome</keyword>
<feature type="domain" description="Hemerythrin-like" evidence="1">
    <location>
        <begin position="13"/>
        <end position="146"/>
    </location>
</feature>
<accession>A0A7W5BW93</accession>
<organism evidence="2 3">
    <name type="scientific">Halomonas organivorans</name>
    <dbReference type="NCBI Taxonomy" id="257772"/>
    <lineage>
        <taxon>Bacteria</taxon>
        <taxon>Pseudomonadati</taxon>
        <taxon>Pseudomonadota</taxon>
        <taxon>Gammaproteobacteria</taxon>
        <taxon>Oceanospirillales</taxon>
        <taxon>Halomonadaceae</taxon>
        <taxon>Halomonas</taxon>
    </lineage>
</organism>
<name>A0A7W5BW93_9GAMM</name>
<dbReference type="Gene3D" id="1.20.120.520">
    <property type="entry name" value="nmb1532 protein domain like"/>
    <property type="match status" value="1"/>
</dbReference>
<dbReference type="Pfam" id="PF01814">
    <property type="entry name" value="Hemerythrin"/>
    <property type="match status" value="1"/>
</dbReference>
<evidence type="ECO:0000259" key="1">
    <source>
        <dbReference type="Pfam" id="PF01814"/>
    </source>
</evidence>
<evidence type="ECO:0000313" key="3">
    <source>
        <dbReference type="Proteomes" id="UP000525987"/>
    </source>
</evidence>
<dbReference type="InterPro" id="IPR012312">
    <property type="entry name" value="Hemerythrin-like"/>
</dbReference>
<proteinExistence type="predicted"/>
<gene>
    <name evidence="2" type="ORF">FHR96_001103</name>
</gene>
<dbReference type="SUPFAM" id="SSF58113">
    <property type="entry name" value="Apolipoprotein A-I"/>
    <property type="match status" value="1"/>
</dbReference>
<reference evidence="2 3" key="1">
    <citation type="submission" date="2020-08" db="EMBL/GenBank/DDBJ databases">
        <title>Genomic Encyclopedia of Type Strains, Phase III (KMG-III): the genomes of soil and plant-associated and newly described type strains.</title>
        <authorList>
            <person name="Whitman W."/>
        </authorList>
    </citation>
    <scope>NUCLEOTIDE SEQUENCE [LARGE SCALE GENOMIC DNA]</scope>
    <source>
        <strain evidence="2 3">CECT 5995</strain>
    </source>
</reference>
<protein>
    <submittedName>
        <fullName evidence="2">Hemerythrin-like domain-containing protein</fullName>
    </submittedName>
</protein>
<sequence length="192" mass="22316">MTDIEETAAMPMLNQLRQDHANMARMLHVLQLKQKTLASGERPNFQLVREVVDYILDYQDGFSQPLEKVCSERLRELAPESEEVTERLAKDYRALKAQLKRLSGDLDMILMDAVMPMDRFADDLRAYLDAHRAYLRDERELLFPLIREYFDEGDLERLAEALPDNAAAELERLQEAYPELYAELRDAPDPVT</sequence>
<dbReference type="AlphaFoldDB" id="A0A7W5BW93"/>
<comment type="caution">
    <text evidence="2">The sequence shown here is derived from an EMBL/GenBank/DDBJ whole genome shotgun (WGS) entry which is preliminary data.</text>
</comment>
<dbReference type="EMBL" id="JACHXM010000003">
    <property type="protein sequence ID" value="MBB3140251.1"/>
    <property type="molecule type" value="Genomic_DNA"/>
</dbReference>
<evidence type="ECO:0000313" key="2">
    <source>
        <dbReference type="EMBL" id="MBB3140251.1"/>
    </source>
</evidence>